<dbReference type="AlphaFoldDB" id="A0A934S3Z2"/>
<evidence type="ECO:0000313" key="7">
    <source>
        <dbReference type="EMBL" id="MBK1878613.1"/>
    </source>
</evidence>
<dbReference type="Proteomes" id="UP000617628">
    <property type="component" value="Unassembled WGS sequence"/>
</dbReference>
<feature type="transmembrane region" description="Helical" evidence="5">
    <location>
        <begin position="203"/>
        <end position="230"/>
    </location>
</feature>
<feature type="transmembrane region" description="Helical" evidence="5">
    <location>
        <begin position="119"/>
        <end position="140"/>
    </location>
</feature>
<feature type="transmembrane region" description="Helical" evidence="5">
    <location>
        <begin position="161"/>
        <end position="183"/>
    </location>
</feature>
<dbReference type="InterPro" id="IPR019820">
    <property type="entry name" value="Sec-indep_translocase_CS"/>
</dbReference>
<dbReference type="InterPro" id="IPR002033">
    <property type="entry name" value="TatC"/>
</dbReference>
<reference evidence="7" key="1">
    <citation type="submission" date="2021-01" db="EMBL/GenBank/DDBJ databases">
        <title>Modified the classification status of verrucomicrobia.</title>
        <authorList>
            <person name="Feng X."/>
        </authorList>
    </citation>
    <scope>NUCLEOTIDE SEQUENCE</scope>
    <source>
        <strain evidence="7">KCTC 13126</strain>
    </source>
</reference>
<sequence length="301" mass="34116">MSDIVPKDSDKEPEEDDLDMYGEDSVDDDLDFFNDDSDDEDMDWADDPKKMGFLDHVEELRWTLIKPLAVLFVTFVLTIVFIQHVKDVLMFPLNQNYSPEQMEVFNGLATRNPTGVFTAMLHIGLLTGITVASPVFLFYIGKFLSPALTKKEKKLLLPGCFSAFCLFLMGCSFAFFLLLPKAIEVTMAFNKMMDFQIIWSPDSYFGFITWIVIGMGVSFQFPLIAVVLVYLDVVSLEKLRSLRRICIISFFILAAVLTPPDPVTQVMMALPMIVLYEVSLIVAGVLLRKRKAHEEADEEDA</sequence>
<name>A0A934S3Z2_9BACT</name>
<feature type="region of interest" description="Disordered" evidence="6">
    <location>
        <begin position="1"/>
        <end position="37"/>
    </location>
</feature>
<keyword evidence="5" id="KW-0653">Protein transport</keyword>
<dbReference type="GO" id="GO:0043953">
    <property type="term" value="P:protein transport by the Tat complex"/>
    <property type="evidence" value="ECO:0007669"/>
    <property type="project" value="UniProtKB-UniRule"/>
</dbReference>
<feature type="transmembrane region" description="Helical" evidence="5">
    <location>
        <begin position="68"/>
        <end position="85"/>
    </location>
</feature>
<keyword evidence="4 5" id="KW-0472">Membrane</keyword>
<dbReference type="PANTHER" id="PTHR30371">
    <property type="entry name" value="SEC-INDEPENDENT PROTEIN TRANSLOCASE PROTEIN TATC"/>
    <property type="match status" value="1"/>
</dbReference>
<comment type="subunit">
    <text evidence="5">Forms a complex with TatA.</text>
</comment>
<dbReference type="HAMAP" id="MF_00902">
    <property type="entry name" value="TatC"/>
    <property type="match status" value="1"/>
</dbReference>
<evidence type="ECO:0000256" key="6">
    <source>
        <dbReference type="SAM" id="MobiDB-lite"/>
    </source>
</evidence>
<comment type="function">
    <text evidence="5">Part of the twin-arginine translocation (Tat) system that transports large folded proteins containing a characteristic twin-arginine motif in their signal peptide across membranes.</text>
</comment>
<keyword evidence="5" id="KW-1003">Cell membrane</keyword>
<dbReference type="NCBIfam" id="TIGR00945">
    <property type="entry name" value="tatC"/>
    <property type="match status" value="1"/>
</dbReference>
<dbReference type="Pfam" id="PF00902">
    <property type="entry name" value="TatC"/>
    <property type="match status" value="1"/>
</dbReference>
<dbReference type="PROSITE" id="PS01218">
    <property type="entry name" value="TATC"/>
    <property type="match status" value="1"/>
</dbReference>
<dbReference type="PANTHER" id="PTHR30371:SF0">
    <property type="entry name" value="SEC-INDEPENDENT PROTEIN TRANSLOCASE PROTEIN TATC, CHLOROPLASTIC-RELATED"/>
    <property type="match status" value="1"/>
</dbReference>
<comment type="caution">
    <text evidence="7">The sequence shown here is derived from an EMBL/GenBank/DDBJ whole genome shotgun (WGS) entry which is preliminary data.</text>
</comment>
<keyword evidence="5" id="KW-0813">Transport</keyword>
<proteinExistence type="inferred from homology"/>
<keyword evidence="5" id="KW-0811">Translocation</keyword>
<gene>
    <name evidence="5 7" type="primary">tatC</name>
    <name evidence="7" type="ORF">JIN87_17160</name>
</gene>
<dbReference type="RefSeq" id="WP_200356825.1">
    <property type="nucleotide sequence ID" value="NZ_JAENIL010000033.1"/>
</dbReference>
<dbReference type="GO" id="GO:0065002">
    <property type="term" value="P:intracellular protein transmembrane transport"/>
    <property type="evidence" value="ECO:0007669"/>
    <property type="project" value="TreeGrafter"/>
</dbReference>
<feature type="transmembrane region" description="Helical" evidence="5">
    <location>
        <begin position="266"/>
        <end position="287"/>
    </location>
</feature>
<evidence type="ECO:0000256" key="5">
    <source>
        <dbReference type="HAMAP-Rule" id="MF_00902"/>
    </source>
</evidence>
<feature type="transmembrane region" description="Helical" evidence="5">
    <location>
        <begin position="242"/>
        <end position="260"/>
    </location>
</feature>
<comment type="similarity">
    <text evidence="5">Belongs to the TatC family.</text>
</comment>
<evidence type="ECO:0000256" key="4">
    <source>
        <dbReference type="ARBA" id="ARBA00023136"/>
    </source>
</evidence>
<evidence type="ECO:0000313" key="8">
    <source>
        <dbReference type="Proteomes" id="UP000617628"/>
    </source>
</evidence>
<dbReference type="PRINTS" id="PR01840">
    <property type="entry name" value="TATCFAMILY"/>
</dbReference>
<keyword evidence="8" id="KW-1185">Reference proteome</keyword>
<dbReference type="GO" id="GO:0033281">
    <property type="term" value="C:TAT protein transport complex"/>
    <property type="evidence" value="ECO:0007669"/>
    <property type="project" value="UniProtKB-UniRule"/>
</dbReference>
<feature type="compositionally biased region" description="Acidic residues" evidence="6">
    <location>
        <begin position="11"/>
        <end position="37"/>
    </location>
</feature>
<evidence type="ECO:0000256" key="3">
    <source>
        <dbReference type="ARBA" id="ARBA00022989"/>
    </source>
</evidence>
<keyword evidence="2 5" id="KW-0812">Transmembrane</keyword>
<dbReference type="GO" id="GO:0009977">
    <property type="term" value="F:proton motive force dependent protein transmembrane transporter activity"/>
    <property type="evidence" value="ECO:0007669"/>
    <property type="project" value="TreeGrafter"/>
</dbReference>
<comment type="subcellular location">
    <subcellularLocation>
        <location evidence="5">Cell membrane</location>
        <topology evidence="5">Multi-pass membrane protein</topology>
    </subcellularLocation>
    <subcellularLocation>
        <location evidence="1">Membrane</location>
        <topology evidence="1">Multi-pass membrane protein</topology>
    </subcellularLocation>
</comment>
<feature type="compositionally biased region" description="Basic and acidic residues" evidence="6">
    <location>
        <begin position="1"/>
        <end position="10"/>
    </location>
</feature>
<keyword evidence="3 5" id="KW-1133">Transmembrane helix</keyword>
<organism evidence="7 8">
    <name type="scientific">Pelagicoccus mobilis</name>
    <dbReference type="NCBI Taxonomy" id="415221"/>
    <lineage>
        <taxon>Bacteria</taxon>
        <taxon>Pseudomonadati</taxon>
        <taxon>Verrucomicrobiota</taxon>
        <taxon>Opitutia</taxon>
        <taxon>Puniceicoccales</taxon>
        <taxon>Pelagicoccaceae</taxon>
        <taxon>Pelagicoccus</taxon>
    </lineage>
</organism>
<dbReference type="EMBL" id="JAENIL010000033">
    <property type="protein sequence ID" value="MBK1878613.1"/>
    <property type="molecule type" value="Genomic_DNA"/>
</dbReference>
<accession>A0A934S3Z2</accession>
<evidence type="ECO:0000256" key="1">
    <source>
        <dbReference type="ARBA" id="ARBA00004141"/>
    </source>
</evidence>
<evidence type="ECO:0000256" key="2">
    <source>
        <dbReference type="ARBA" id="ARBA00022692"/>
    </source>
</evidence>
<protein>
    <recommendedName>
        <fullName evidence="5">Sec-independent protein translocase protein TatC</fullName>
    </recommendedName>
</protein>